<dbReference type="EMBL" id="LGUA01000060">
    <property type="protein sequence ID" value="OAX84644.1"/>
    <property type="molecule type" value="Genomic_DNA"/>
</dbReference>
<name>A0A1B7P6I5_9EURO</name>
<proteinExistence type="predicted"/>
<accession>A0A1B7P6I5</accession>
<organism evidence="1 2">
    <name type="scientific">Emergomyces africanus</name>
    <dbReference type="NCBI Taxonomy" id="1955775"/>
    <lineage>
        <taxon>Eukaryota</taxon>
        <taxon>Fungi</taxon>
        <taxon>Dikarya</taxon>
        <taxon>Ascomycota</taxon>
        <taxon>Pezizomycotina</taxon>
        <taxon>Eurotiomycetes</taxon>
        <taxon>Eurotiomycetidae</taxon>
        <taxon>Onygenales</taxon>
        <taxon>Ajellomycetaceae</taxon>
        <taxon>Emergomyces</taxon>
    </lineage>
</organism>
<comment type="caution">
    <text evidence="1">The sequence shown here is derived from an EMBL/GenBank/DDBJ whole genome shotgun (WGS) entry which is preliminary data.</text>
</comment>
<dbReference type="Proteomes" id="UP000091918">
    <property type="component" value="Unassembled WGS sequence"/>
</dbReference>
<keyword evidence="2" id="KW-1185">Reference proteome</keyword>
<protein>
    <submittedName>
        <fullName evidence="1">Uncharacterized protein</fullName>
    </submittedName>
</protein>
<dbReference type="AlphaFoldDB" id="A0A1B7P6I5"/>
<evidence type="ECO:0000313" key="2">
    <source>
        <dbReference type="Proteomes" id="UP000091918"/>
    </source>
</evidence>
<gene>
    <name evidence="1" type="ORF">ACJ72_00979</name>
</gene>
<sequence>MALAPAFIPVMLRLSHLSTPILIDPGITHGSLLRLIQNEIQSRSPHLMEDCTFEGLEILWDQTAVPGNVFPPASPLDQYNLQATLSLLRMRQGRDVLCLKITHVKGAVMSLV</sequence>
<evidence type="ECO:0000313" key="1">
    <source>
        <dbReference type="EMBL" id="OAX84644.1"/>
    </source>
</evidence>
<reference evidence="1 2" key="1">
    <citation type="submission" date="2015-07" db="EMBL/GenBank/DDBJ databases">
        <title>Emmonsia species relationships and genome sequence.</title>
        <authorList>
            <person name="Cuomo C.A."/>
            <person name="Schwartz I.S."/>
            <person name="Kenyon C."/>
            <person name="de Hoog G.S."/>
            <person name="Govender N.P."/>
            <person name="Botha A."/>
            <person name="Moreno L."/>
            <person name="de Vries M."/>
            <person name="Munoz J.F."/>
            <person name="Stielow J.B."/>
        </authorList>
    </citation>
    <scope>NUCLEOTIDE SEQUENCE [LARGE SCALE GENOMIC DNA]</scope>
    <source>
        <strain evidence="1 2">CBS 136260</strain>
    </source>
</reference>
<dbReference type="OrthoDB" id="4415650at2759"/>